<evidence type="ECO:0000256" key="1">
    <source>
        <dbReference type="SAM" id="MobiDB-lite"/>
    </source>
</evidence>
<organism evidence="2 3">
    <name type="scientific">Portunus trituberculatus</name>
    <name type="common">Swimming crab</name>
    <name type="synonym">Neptunus trituberculatus</name>
    <dbReference type="NCBI Taxonomy" id="210409"/>
    <lineage>
        <taxon>Eukaryota</taxon>
        <taxon>Metazoa</taxon>
        <taxon>Ecdysozoa</taxon>
        <taxon>Arthropoda</taxon>
        <taxon>Crustacea</taxon>
        <taxon>Multicrustacea</taxon>
        <taxon>Malacostraca</taxon>
        <taxon>Eumalacostraca</taxon>
        <taxon>Eucarida</taxon>
        <taxon>Decapoda</taxon>
        <taxon>Pleocyemata</taxon>
        <taxon>Brachyura</taxon>
        <taxon>Eubrachyura</taxon>
        <taxon>Portunoidea</taxon>
        <taxon>Portunidae</taxon>
        <taxon>Portuninae</taxon>
        <taxon>Portunus</taxon>
    </lineage>
</organism>
<feature type="region of interest" description="Disordered" evidence="1">
    <location>
        <begin position="67"/>
        <end position="97"/>
    </location>
</feature>
<keyword evidence="3" id="KW-1185">Reference proteome</keyword>
<protein>
    <submittedName>
        <fullName evidence="2">Uncharacterized protein</fullName>
    </submittedName>
</protein>
<dbReference type="AlphaFoldDB" id="A0A5B7DGV9"/>
<evidence type="ECO:0000313" key="2">
    <source>
        <dbReference type="EMBL" id="MPC20403.1"/>
    </source>
</evidence>
<name>A0A5B7DGV9_PORTR</name>
<proteinExistence type="predicted"/>
<dbReference type="EMBL" id="VSRR010000868">
    <property type="protein sequence ID" value="MPC20403.1"/>
    <property type="molecule type" value="Genomic_DNA"/>
</dbReference>
<reference evidence="2 3" key="1">
    <citation type="submission" date="2019-05" db="EMBL/GenBank/DDBJ databases">
        <title>Another draft genome of Portunus trituberculatus and its Hox gene families provides insights of decapod evolution.</title>
        <authorList>
            <person name="Jeong J.-H."/>
            <person name="Song I."/>
            <person name="Kim S."/>
            <person name="Choi T."/>
            <person name="Kim D."/>
            <person name="Ryu S."/>
            <person name="Kim W."/>
        </authorList>
    </citation>
    <scope>NUCLEOTIDE SEQUENCE [LARGE SCALE GENOMIC DNA]</scope>
    <source>
        <tissue evidence="2">Muscle</tissue>
    </source>
</reference>
<evidence type="ECO:0000313" key="3">
    <source>
        <dbReference type="Proteomes" id="UP000324222"/>
    </source>
</evidence>
<accession>A0A5B7DGV9</accession>
<gene>
    <name evidence="2" type="ORF">E2C01_013345</name>
</gene>
<sequence>MELSEVSGVWSDGGGRPWVGEEVVGVLQVIRGVHGEETGSSISPVGPHPEQPVASLLHSHVHHKLLDTPECSLGPATQTEASQRRTGHAPPGQTVPGEQLTYHKYKQEKALIKTDPFTRKDIEECDKGDTDKILRFSNHGRMEQQVHN</sequence>
<comment type="caution">
    <text evidence="2">The sequence shown here is derived from an EMBL/GenBank/DDBJ whole genome shotgun (WGS) entry which is preliminary data.</text>
</comment>
<dbReference type="Proteomes" id="UP000324222">
    <property type="component" value="Unassembled WGS sequence"/>
</dbReference>